<sequence>MTMTEQSAPAPARRRLGATDLALVAAFAAFVAVCAVLGGFPLGGSGINLTLQTFGVLLAGALLGPVRGFLAVALYLVLAAVGLPVLSGHAGGLAPFVGASAGYLFTFPVAAAVIGLAVALVARRTGSVLALGIAVVVGGVLATVVNHLGGVAGMKVYFGVDWVTAFSYDAPFWAGDLIKVALVALVAVPVHRAFPRLLARG</sequence>
<dbReference type="Proteomes" id="UP001139485">
    <property type="component" value="Unassembled WGS sequence"/>
</dbReference>
<name>A0A9X2D7W9_9ACTN</name>
<keyword evidence="2" id="KW-1003">Cell membrane</keyword>
<feature type="transmembrane region" description="Helical" evidence="3">
    <location>
        <begin position="46"/>
        <end position="63"/>
    </location>
</feature>
<dbReference type="GO" id="GO:0015225">
    <property type="term" value="F:biotin transmembrane transporter activity"/>
    <property type="evidence" value="ECO:0007669"/>
    <property type="project" value="UniProtKB-UniRule"/>
</dbReference>
<evidence type="ECO:0000313" key="4">
    <source>
        <dbReference type="EMBL" id="MCM0619709.1"/>
    </source>
</evidence>
<dbReference type="RefSeq" id="WP_250055592.1">
    <property type="nucleotide sequence ID" value="NZ_JAMJPH010000025.1"/>
</dbReference>
<evidence type="ECO:0000256" key="1">
    <source>
        <dbReference type="ARBA" id="ARBA00010692"/>
    </source>
</evidence>
<comment type="similarity">
    <text evidence="1 2">Belongs to the BioY family.</text>
</comment>
<evidence type="ECO:0000256" key="3">
    <source>
        <dbReference type="SAM" id="Phobius"/>
    </source>
</evidence>
<proteinExistence type="inferred from homology"/>
<feature type="transmembrane region" description="Helical" evidence="3">
    <location>
        <begin position="102"/>
        <end position="121"/>
    </location>
</feature>
<dbReference type="InterPro" id="IPR003784">
    <property type="entry name" value="BioY"/>
</dbReference>
<keyword evidence="3" id="KW-0812">Transmembrane</keyword>
<dbReference type="Gene3D" id="1.10.1760.20">
    <property type="match status" value="1"/>
</dbReference>
<keyword evidence="3" id="KW-1133">Transmembrane helix</keyword>
<dbReference type="PANTHER" id="PTHR34295">
    <property type="entry name" value="BIOTIN TRANSPORTER BIOY"/>
    <property type="match status" value="1"/>
</dbReference>
<feature type="transmembrane region" description="Helical" evidence="3">
    <location>
        <begin position="21"/>
        <end position="40"/>
    </location>
</feature>
<dbReference type="PANTHER" id="PTHR34295:SF1">
    <property type="entry name" value="BIOTIN TRANSPORTER BIOY"/>
    <property type="match status" value="1"/>
</dbReference>
<reference evidence="4" key="1">
    <citation type="submission" date="2022-05" db="EMBL/GenBank/DDBJ databases">
        <authorList>
            <person name="Tuo L."/>
        </authorList>
    </citation>
    <scope>NUCLEOTIDE SEQUENCE</scope>
    <source>
        <strain evidence="4">BSK12Z-4</strain>
    </source>
</reference>
<comment type="caution">
    <text evidence="4">The sequence shown here is derived from an EMBL/GenBank/DDBJ whole genome shotgun (WGS) entry which is preliminary data.</text>
</comment>
<organism evidence="4 5">
    <name type="scientific">Nocardioides bruguierae</name>
    <dbReference type="NCBI Taxonomy" id="2945102"/>
    <lineage>
        <taxon>Bacteria</taxon>
        <taxon>Bacillati</taxon>
        <taxon>Actinomycetota</taxon>
        <taxon>Actinomycetes</taxon>
        <taxon>Propionibacteriales</taxon>
        <taxon>Nocardioidaceae</taxon>
        <taxon>Nocardioides</taxon>
    </lineage>
</organism>
<keyword evidence="5" id="KW-1185">Reference proteome</keyword>
<keyword evidence="2" id="KW-0813">Transport</keyword>
<dbReference type="GO" id="GO:0005886">
    <property type="term" value="C:plasma membrane"/>
    <property type="evidence" value="ECO:0007669"/>
    <property type="project" value="UniProtKB-SubCell"/>
</dbReference>
<comment type="subcellular location">
    <subcellularLocation>
        <location evidence="2">Cell membrane</location>
        <topology evidence="2">Multi-pass membrane protein</topology>
    </subcellularLocation>
</comment>
<accession>A0A9X2D7W9</accession>
<dbReference type="EMBL" id="JAMOIL010000005">
    <property type="protein sequence ID" value="MCM0619709.1"/>
    <property type="molecule type" value="Genomic_DNA"/>
</dbReference>
<evidence type="ECO:0000256" key="2">
    <source>
        <dbReference type="PIRNR" id="PIRNR016661"/>
    </source>
</evidence>
<dbReference type="Pfam" id="PF02632">
    <property type="entry name" value="BioY"/>
    <property type="match status" value="1"/>
</dbReference>
<protein>
    <recommendedName>
        <fullName evidence="2">Biotin transporter</fullName>
    </recommendedName>
</protein>
<dbReference type="AlphaFoldDB" id="A0A9X2D7W9"/>
<feature type="transmembrane region" description="Helical" evidence="3">
    <location>
        <begin position="70"/>
        <end position="90"/>
    </location>
</feature>
<feature type="transmembrane region" description="Helical" evidence="3">
    <location>
        <begin position="128"/>
        <end position="150"/>
    </location>
</feature>
<dbReference type="PIRSF" id="PIRSF016661">
    <property type="entry name" value="BioY"/>
    <property type="match status" value="1"/>
</dbReference>
<feature type="transmembrane region" description="Helical" evidence="3">
    <location>
        <begin position="170"/>
        <end position="190"/>
    </location>
</feature>
<evidence type="ECO:0000313" key="5">
    <source>
        <dbReference type="Proteomes" id="UP001139485"/>
    </source>
</evidence>
<keyword evidence="2 3" id="KW-0472">Membrane</keyword>
<gene>
    <name evidence="4" type="ORF">M8330_05310</name>
</gene>